<dbReference type="InterPro" id="IPR020841">
    <property type="entry name" value="PKS_Beta-ketoAc_synthase_dom"/>
</dbReference>
<proteinExistence type="inferred from homology"/>
<dbReference type="InterPro" id="IPR029069">
    <property type="entry name" value="HotDog_dom_sf"/>
</dbReference>
<dbReference type="SMART" id="SM00825">
    <property type="entry name" value="PKS_KS"/>
    <property type="match status" value="1"/>
</dbReference>
<feature type="region of interest" description="Disordered" evidence="6">
    <location>
        <begin position="1657"/>
        <end position="1707"/>
    </location>
</feature>
<dbReference type="EMBL" id="JAUQTA010000001">
    <property type="protein sequence ID" value="MDO7868025.1"/>
    <property type="molecule type" value="Genomic_DNA"/>
</dbReference>
<dbReference type="InterPro" id="IPR013785">
    <property type="entry name" value="Aldolase_TIM"/>
</dbReference>
<accession>A0ABT9AZK1</accession>
<dbReference type="InterPro" id="IPR014030">
    <property type="entry name" value="Ketoacyl_synth_N"/>
</dbReference>
<dbReference type="InterPro" id="IPR047224">
    <property type="entry name" value="FAS_alpha_su_C"/>
</dbReference>
<protein>
    <submittedName>
        <fullName evidence="8">DUF1729 domain-containing protein</fullName>
    </submittedName>
</protein>
<dbReference type="Gene3D" id="1.20.930.70">
    <property type="match status" value="1"/>
</dbReference>
<dbReference type="PANTHER" id="PTHR10982:SF21">
    <property type="entry name" value="FATTY ACID SYNTHASE SUBUNIT BETA"/>
    <property type="match status" value="1"/>
</dbReference>
<dbReference type="PANTHER" id="PTHR10982">
    <property type="entry name" value="MALONYL COA-ACYL CARRIER PROTEIN TRANSACYLASE"/>
    <property type="match status" value="1"/>
</dbReference>
<dbReference type="Pfam" id="PF02801">
    <property type="entry name" value="Ketoacyl-synt_C"/>
    <property type="match status" value="1"/>
</dbReference>
<dbReference type="InterPro" id="IPR014031">
    <property type="entry name" value="Ketoacyl_synth_C"/>
</dbReference>
<dbReference type="SUPFAM" id="SSF53901">
    <property type="entry name" value="Thiolase-like"/>
    <property type="match status" value="2"/>
</dbReference>
<evidence type="ECO:0000256" key="1">
    <source>
        <dbReference type="ARBA" id="ARBA00005254"/>
    </source>
</evidence>
<evidence type="ECO:0000259" key="7">
    <source>
        <dbReference type="PROSITE" id="PS52004"/>
    </source>
</evidence>
<dbReference type="Gene3D" id="3.40.47.10">
    <property type="match status" value="1"/>
</dbReference>
<dbReference type="InterPro" id="IPR016039">
    <property type="entry name" value="Thiolase-like"/>
</dbReference>
<dbReference type="Pfam" id="PF18094">
    <property type="entry name" value="DNA_pol_B_N"/>
    <property type="match status" value="1"/>
</dbReference>
<evidence type="ECO:0000256" key="2">
    <source>
        <dbReference type="ARBA" id="ARBA00022679"/>
    </source>
</evidence>
<dbReference type="Gene3D" id="3.20.20.70">
    <property type="entry name" value="Aldolase class I"/>
    <property type="match status" value="1"/>
</dbReference>
<dbReference type="InterPro" id="IPR001227">
    <property type="entry name" value="Ac_transferase_dom_sf"/>
</dbReference>
<evidence type="ECO:0000256" key="3">
    <source>
        <dbReference type="ARBA" id="ARBA00022801"/>
    </source>
</evidence>
<dbReference type="Pfam" id="PF00109">
    <property type="entry name" value="ketoacyl-synt"/>
    <property type="match status" value="1"/>
</dbReference>
<dbReference type="SUPFAM" id="SSF54637">
    <property type="entry name" value="Thioesterase/thiol ester dehydrase-isomerase"/>
    <property type="match status" value="1"/>
</dbReference>
<dbReference type="SUPFAM" id="SSF52151">
    <property type="entry name" value="FabD/lysophospholipase-like"/>
    <property type="match status" value="2"/>
</dbReference>
<dbReference type="Gene3D" id="3.40.50.720">
    <property type="entry name" value="NAD(P)-binding Rossmann-like Domain"/>
    <property type="match status" value="1"/>
</dbReference>
<dbReference type="InterPro" id="IPR036291">
    <property type="entry name" value="NAD(P)-bd_dom_sf"/>
</dbReference>
<dbReference type="SMART" id="SM00827">
    <property type="entry name" value="PKS_AT"/>
    <property type="match status" value="1"/>
</dbReference>
<evidence type="ECO:0000313" key="9">
    <source>
        <dbReference type="Proteomes" id="UP001233314"/>
    </source>
</evidence>
<dbReference type="Pfam" id="PF08354">
    <property type="entry name" value="Fas1-AflB-like_hel"/>
    <property type="match status" value="1"/>
</dbReference>
<evidence type="ECO:0000256" key="5">
    <source>
        <dbReference type="ARBA" id="ARBA00023002"/>
    </source>
</evidence>
<keyword evidence="5" id="KW-0560">Oxidoreductase</keyword>
<feature type="region of interest" description="Disordered" evidence="6">
    <location>
        <begin position="1"/>
        <end position="24"/>
    </location>
</feature>
<comment type="similarity">
    <text evidence="1">Belongs to the enoyl-CoA hydratase/isomerase family.</text>
</comment>
<dbReference type="InterPro" id="IPR014043">
    <property type="entry name" value="Acyl_transferase_dom"/>
</dbReference>
<dbReference type="RefSeq" id="WP_305027404.1">
    <property type="nucleotide sequence ID" value="NZ_JAUQTA010000001.1"/>
</dbReference>
<dbReference type="SUPFAM" id="SSF51412">
    <property type="entry name" value="Inosine monophosphate dehydrogenase (IMPDH)"/>
    <property type="match status" value="1"/>
</dbReference>
<gene>
    <name evidence="8" type="ORF">Q5722_06550</name>
</gene>
<dbReference type="Gene3D" id="3.90.25.70">
    <property type="match status" value="1"/>
</dbReference>
<dbReference type="InterPro" id="IPR013565">
    <property type="entry name" value="Fas1/AflB-like_central"/>
</dbReference>
<dbReference type="InterPro" id="IPR050830">
    <property type="entry name" value="Fungal_FAS"/>
</dbReference>
<dbReference type="InterPro" id="IPR002539">
    <property type="entry name" value="MaoC-like_dom"/>
</dbReference>
<evidence type="ECO:0000256" key="4">
    <source>
        <dbReference type="ARBA" id="ARBA00022857"/>
    </source>
</evidence>
<name>A0ABT9AZK1_9ACTN</name>
<reference evidence="8 9" key="1">
    <citation type="submission" date="2023-07" db="EMBL/GenBank/DDBJ databases">
        <title>Nocardioides sp. nov WY-20 isolated from soil.</title>
        <authorList>
            <person name="Liu B."/>
            <person name="Wan Y."/>
        </authorList>
    </citation>
    <scope>NUCLEOTIDE SEQUENCE [LARGE SCALE GENOMIC DNA]</scope>
    <source>
        <strain evidence="8 9">WY-20</strain>
    </source>
</reference>
<dbReference type="Gene3D" id="3.10.129.10">
    <property type="entry name" value="Hotdog Thioesterase"/>
    <property type="match status" value="1"/>
</dbReference>
<dbReference type="CDD" id="cd00828">
    <property type="entry name" value="elong_cond_enzymes"/>
    <property type="match status" value="1"/>
</dbReference>
<feature type="compositionally biased region" description="Low complexity" evidence="6">
    <location>
        <begin position="1665"/>
        <end position="1697"/>
    </location>
</feature>
<dbReference type="Proteomes" id="UP001233314">
    <property type="component" value="Unassembled WGS sequence"/>
</dbReference>
<organism evidence="8 9">
    <name type="scientific">Nocardioides jiangxiensis</name>
    <dbReference type="NCBI Taxonomy" id="3064524"/>
    <lineage>
        <taxon>Bacteria</taxon>
        <taxon>Bacillati</taxon>
        <taxon>Actinomycetota</taxon>
        <taxon>Actinomycetes</taxon>
        <taxon>Propionibacteriales</taxon>
        <taxon>Nocardioidaceae</taxon>
        <taxon>Nocardioides</taxon>
    </lineage>
</organism>
<dbReference type="InterPro" id="IPR016035">
    <property type="entry name" value="Acyl_Trfase/lysoPLipase"/>
</dbReference>
<dbReference type="InterPro" id="IPR003965">
    <property type="entry name" value="Fatty_acid_synthase"/>
</dbReference>
<dbReference type="Pfam" id="PF00698">
    <property type="entry name" value="Acyl_transf_1"/>
    <property type="match status" value="1"/>
</dbReference>
<keyword evidence="2" id="KW-0808">Transferase</keyword>
<keyword evidence="4" id="KW-0521">NADP</keyword>
<comment type="caution">
    <text evidence="8">The sequence shown here is derived from an EMBL/GenBank/DDBJ whole genome shotgun (WGS) entry which is preliminary data.</text>
</comment>
<dbReference type="PROSITE" id="PS52004">
    <property type="entry name" value="KS3_2"/>
    <property type="match status" value="1"/>
</dbReference>
<dbReference type="PRINTS" id="PR01483">
    <property type="entry name" value="FASYNTHASE"/>
</dbReference>
<dbReference type="SUPFAM" id="SSF51735">
    <property type="entry name" value="NAD(P)-binding Rossmann-fold domains"/>
    <property type="match status" value="1"/>
</dbReference>
<feature type="domain" description="Ketosynthase family 3 (KS3)" evidence="7">
    <location>
        <begin position="2428"/>
        <end position="2879"/>
    </location>
</feature>
<evidence type="ECO:0000313" key="8">
    <source>
        <dbReference type="EMBL" id="MDO7868025.1"/>
    </source>
</evidence>
<keyword evidence="9" id="KW-1185">Reference proteome</keyword>
<dbReference type="Gene3D" id="3.40.366.10">
    <property type="entry name" value="Malonyl-Coenzyme A Acyl Carrier Protein, domain 2"/>
    <property type="match status" value="2"/>
</dbReference>
<dbReference type="Gene3D" id="6.10.140.1400">
    <property type="match status" value="1"/>
</dbReference>
<keyword evidence="3" id="KW-0378">Hydrolase</keyword>
<evidence type="ECO:0000256" key="6">
    <source>
        <dbReference type="SAM" id="MobiDB-lite"/>
    </source>
</evidence>
<sequence length="2962" mass="308785">MDLVTIETPARAPHQTRTSAAPASPRRLLDQLAAGTPFALAFGGQGVAWLEPLAELVRVHSLELGSLVREADARLAPVTGELLAADAEFAPLAWLDAVVTSHSAESDDLPEVPDVERLLAPSRSLPGITLAQLAGLRALAGLGLDPRGAVARIGHSQGCLPIEVLTGADEADVLALSRLIGAATEVVGTRRGLLGDCMVSLSLPHAAVTEAIDALPASSRLAAGIVNGVSATVVSGPVVGLERLRTALGDDVEPDAVLARAAFHHPELAEAVELATAWAVQCGLDEAWARDLAHRCLVAPIDWPAALAEVAEADARWLLDLGPVNLAAQISADALRAHGIGVVAPTTSRGLRELTVAGAAPRKSLPWSAHAPEVVALPDGTRRVETRFTRLTGRSPVLLAGMTPTTVDPAIVAAAANAGFWAELAGGGQVSEEIFAANIGRLGELLEPGRTAAFNTLLLDPYLWRLQIGGKRLVQRARAAGAAIDAVIVTAGVPELDDAVALVEELREAGIAHVVFKPGTVNQIKQVLAIADAVAPTPLIVQVEGGKAGGHHSWEDLDDLLLATYADLRRRDNVVVCVGGGIGTPEAAADYVTGEWATVHGRPAMPLDGVLVGTAAMACLEATTSPAVKQLLVETPGSDAWLKDGAVDGGMTSGKSQLGAALYEVENTSARLGRLLDEVAGDAKAVARRRDEILALIDQTAKPYFGDLAPMTYAGWLRRFVELAGDPAWLDVTLRDRFQSMLQRAEARLAAADHGPVPTLFAEPADVEDGLAALERLVAAYPDAATVVLHPADHAFFVQVCKRPGKPVPFVPVIDADVRRWWRSDSLWQSHDPRFPADAVSVIPGPVSVAGITRVDEPVAELLARFERGILDAIECASPAVVPGLRRAADTTGAVSLVLGAPDAVWAGRTVVNPVVRLVGTSGWIAVDPHRAEHSATGAVLTAESDDVALLVVPVGAAELRFRIAAGADVASGAAPTVLEPSQQMRVLLALAAGTADITRWEPAQGSAHAAVTAAGAPAADGVPDALVGLAWPAVFGALSQREDVVEGMLDLVHLDHALQGTVPADATDLTVDAVVRDVEDTEVGRVVTVDVSLTTDAGATVATLVERFAIRGRTGAAALEDPLRAGGLDGTERATTRRTRAARKVTSPLDLRPFAQVTGDHNPIHTSDAAAQLAGLGGPIVHGMWLSAVAQRVLVEDTRRPLLGWTARFLAPVRPGDVVEVAAHRVGVVDGDEVIDVTARVGGTPVLSATARLGAARTAYVFPGQGIQHAGMGMEGYRRSKAAKAIWDRADAHTRAVLGFSVLEVVRDNPTDLEANGTLHHHPEGVLFLTQFTQVAMAVLAAAQVAELREEGVFVEGSVIAGHSVGEYNALAACSDVLSLEAVVEVVFQRGSVMHTLVPRDEKGRSNYRLAAIRPAQFGLADADVRGFVEQVAAETGEFLEVANYNLRGSQYAIAGTVAGLEALESEIERRRAAFGGKASYILVPGVDVPFHSGVLRGGVDDFRAKLNDLLPQRIDAAPLVGRYVPNLVARPFSLDKEFVASILEVAPSVRVQAVLADWTAWEQQPEALCRLVLIELLAWQFASPVRWIETQDLLVADRADGGLGVERIVEVGVGRAPTVANLASATLKLPEVRRTLGGPVEVQNVERDAAVVFGRDEDPAPADPDAGESSAETAVEAAAPSPRAAASAPSTNQAAGGPRPEDLPFSGADATRLLLTWWTKVRPDQLGAADSIESLTDGASSRRNQLLVDLGAELGLGAIDGAAEADLASLTAQVNGLARGYKPLGPVLSAAVSDHLRKVLGPVGARPAAIADRVTGVWQLGPGWAHHVTAEVAAGTREGASVRGGDLATLPLPKAAADLDALIDAAVAAVAARAGVQVSLPSSGGGELTVDAAALAGITGGITDALVSTARHLIAQLDDAAAAEVATDDAVALRAQLDQVEAELGSDWLGATAPAFDARRAVLLDDRWASAREDLARIAIGDDLDVDLTGAGPVVAAQARWYGLEDAAAAAESAPAGAWADEVAVVTGASNGSIAAAVVGDLLAGGATVIATTSNLDGKRLAFFKELYRSRATVGAALWLVPANMASYADVDDLVAWVTTEQVRRLGPTTEVVKPALRPTLLFPFAAGPARGGLEDVDGGTEVQARILLWSVERLVGADWGPQRVHVVLPGSPNRGLFGGDGAYGEAKAALDALVTKWKAESGWSSRVTLAHAIIGWVAGTGLMGGNDAMVEAVKKAGVMVWSPELMARALLDLCTAEAREQALGAPLHLDLAAGLEGIDLKAIAAEAQRNTSASAADVTETVATIEALPASPAQLPSYAAPEVGEVPAAPEDLVVIVGAGELGPWGSARTRHEVEVDGLSAAGVLELAWLTGLVRWDAAAGAWVDTASDESVEEHEIRERFHDAVVERCGIRSYEDDGTMVDHTAPLMAQVFLDQDMTFRVDGEGEARAFLDADPAHTRIASLPDGGWQVTRTAGTEIRVPRRVQMTRTAGGQVPTGFDPAVWGVPAEMIESVDRLALWNLVCTVDAFLASGFTPAELMRWVHPARVANTQGTGMGGMTSMQSLYLDNFLGEPVANDLLQEALPNVVAAHVVQSYVGSYGAMIHPVAACATTAVSIEEGVDKIRLGKADFVVAGGFDDLGTEGVQGFAAMSATADTAAMEAQGIDVRHLSRANDRRRGGFVESQGGGTILLARGDVAARMGLPVLGVVAYAASFADGIHTSIPAPGIGALAAGLGREQSPLAKALGQLGLTADDVAVVSKHDTSTNANDPNESDLHERLAAALGRSEGNPLYVVSQKSLTGHAKGGAAAFQVIGLCQTLRAGVLPPNRSLDCVDPELEKHPHLVWLRQPLATGPLKAGLVTSLGFGHVAGLLAIAHPAVFVQALPAGDREEYVARARQREVEGRLRITRTMLGEPGFVKTSDRRLGADTDHGAGRKEREAALLLDQDARLSEAGRFECR</sequence>
<dbReference type="Pfam" id="PF01575">
    <property type="entry name" value="MaoC_dehydratas"/>
    <property type="match status" value="1"/>
</dbReference>